<dbReference type="EMBL" id="JAAGNN010000012">
    <property type="protein sequence ID" value="KAF4082140.1"/>
    <property type="molecule type" value="Genomic_DNA"/>
</dbReference>
<feature type="region of interest" description="Disordered" evidence="1">
    <location>
        <begin position="67"/>
        <end position="103"/>
    </location>
</feature>
<keyword evidence="3" id="KW-1185">Reference proteome</keyword>
<evidence type="ECO:0000313" key="3">
    <source>
        <dbReference type="Proteomes" id="UP000593565"/>
    </source>
</evidence>
<dbReference type="AlphaFoldDB" id="A0A7J6AHP7"/>
<gene>
    <name evidence="2" type="ORF">AMELA_G00148200</name>
</gene>
<organism evidence="2 3">
    <name type="scientific">Ameiurus melas</name>
    <name type="common">Black bullhead</name>
    <name type="synonym">Silurus melas</name>
    <dbReference type="NCBI Taxonomy" id="219545"/>
    <lineage>
        <taxon>Eukaryota</taxon>
        <taxon>Metazoa</taxon>
        <taxon>Chordata</taxon>
        <taxon>Craniata</taxon>
        <taxon>Vertebrata</taxon>
        <taxon>Euteleostomi</taxon>
        <taxon>Actinopterygii</taxon>
        <taxon>Neopterygii</taxon>
        <taxon>Teleostei</taxon>
        <taxon>Ostariophysi</taxon>
        <taxon>Siluriformes</taxon>
        <taxon>Ictaluridae</taxon>
        <taxon>Ameiurus</taxon>
    </lineage>
</organism>
<dbReference type="Proteomes" id="UP000593565">
    <property type="component" value="Unassembled WGS sequence"/>
</dbReference>
<proteinExistence type="predicted"/>
<accession>A0A7J6AHP7</accession>
<name>A0A7J6AHP7_AMEME</name>
<feature type="compositionally biased region" description="Polar residues" evidence="1">
    <location>
        <begin position="78"/>
        <end position="94"/>
    </location>
</feature>
<evidence type="ECO:0000256" key="1">
    <source>
        <dbReference type="SAM" id="MobiDB-lite"/>
    </source>
</evidence>
<sequence>MLKITCHSIALGHGEPGAHPREHWAQAGYTLDRVPVHRRAQSHIHSHTHSYTTDTLDMPISLPCMSLDWGRKPPQHGENMQTPHRNGPGSTRATNPGGVKQTC</sequence>
<evidence type="ECO:0000313" key="2">
    <source>
        <dbReference type="EMBL" id="KAF4082140.1"/>
    </source>
</evidence>
<comment type="caution">
    <text evidence="2">The sequence shown here is derived from an EMBL/GenBank/DDBJ whole genome shotgun (WGS) entry which is preliminary data.</text>
</comment>
<protein>
    <submittedName>
        <fullName evidence="2">Uncharacterized protein</fullName>
    </submittedName>
</protein>
<reference evidence="2 3" key="1">
    <citation type="submission" date="2020-02" db="EMBL/GenBank/DDBJ databases">
        <title>A chromosome-scale genome assembly of the black bullhead catfish (Ameiurus melas).</title>
        <authorList>
            <person name="Wen M."/>
            <person name="Zham M."/>
            <person name="Cabau C."/>
            <person name="Klopp C."/>
            <person name="Donnadieu C."/>
            <person name="Roques C."/>
            <person name="Bouchez O."/>
            <person name="Lampietro C."/>
            <person name="Jouanno E."/>
            <person name="Herpin A."/>
            <person name="Louis A."/>
            <person name="Berthelot C."/>
            <person name="Parey E."/>
            <person name="Roest-Crollius H."/>
            <person name="Braasch I."/>
            <person name="Postlethwait J."/>
            <person name="Robinson-Rechavi M."/>
            <person name="Echchiki A."/>
            <person name="Begum T."/>
            <person name="Montfort J."/>
            <person name="Schartl M."/>
            <person name="Bobe J."/>
            <person name="Guiguen Y."/>
        </authorList>
    </citation>
    <scope>NUCLEOTIDE SEQUENCE [LARGE SCALE GENOMIC DNA]</scope>
    <source>
        <strain evidence="2">M_S1</strain>
        <tissue evidence="2">Blood</tissue>
    </source>
</reference>